<protein>
    <recommendedName>
        <fullName evidence="4">Restriction of telomere capping protein 5</fullName>
    </recommendedName>
</protein>
<evidence type="ECO:0000256" key="1">
    <source>
        <dbReference type="ARBA" id="ARBA00002738"/>
    </source>
</evidence>
<dbReference type="OrthoDB" id="289228at2759"/>
<accession>S9X103</accession>
<dbReference type="STRING" id="653667.S9X103"/>
<dbReference type="EMBL" id="KE546992">
    <property type="protein sequence ID" value="EPY50712.1"/>
    <property type="molecule type" value="Genomic_DNA"/>
</dbReference>
<gene>
    <name evidence="7" type="ORF">SPOG_00746</name>
</gene>
<dbReference type="AlphaFoldDB" id="S9X103"/>
<dbReference type="OMA" id="AYITTPW"/>
<proteinExistence type="inferred from homology"/>
<dbReference type="PANTHER" id="PTHR23354:SF130">
    <property type="entry name" value="RESTRICTION OF TELOMERE CAPPING PROTEIN 5"/>
    <property type="match status" value="1"/>
</dbReference>
<organism evidence="7 8">
    <name type="scientific">Schizosaccharomyces cryophilus (strain OY26 / ATCC MYA-4695 / CBS 11777 / NBRC 106824 / NRRL Y48691)</name>
    <name type="common">Fission yeast</name>
    <dbReference type="NCBI Taxonomy" id="653667"/>
    <lineage>
        <taxon>Eukaryota</taxon>
        <taxon>Fungi</taxon>
        <taxon>Dikarya</taxon>
        <taxon>Ascomycota</taxon>
        <taxon>Taphrinomycotina</taxon>
        <taxon>Schizosaccharomycetes</taxon>
        <taxon>Schizosaccharomycetales</taxon>
        <taxon>Schizosaccharomycetaceae</taxon>
        <taxon>Schizosaccharomyces</taxon>
    </lineage>
</organism>
<evidence type="ECO:0000256" key="3">
    <source>
        <dbReference type="ARBA" id="ARBA00006731"/>
    </source>
</evidence>
<comment type="subcellular location">
    <subcellularLocation>
        <location evidence="2">Cytoplasm</location>
    </subcellularLocation>
</comment>
<dbReference type="GO" id="GO:0005737">
    <property type="term" value="C:cytoplasm"/>
    <property type="evidence" value="ECO:0007669"/>
    <property type="project" value="UniProtKB-SubCell"/>
</dbReference>
<dbReference type="GO" id="GO:0006979">
    <property type="term" value="P:response to oxidative stress"/>
    <property type="evidence" value="ECO:0007669"/>
    <property type="project" value="TreeGrafter"/>
</dbReference>
<keyword evidence="8" id="KW-1185">Reference proteome</keyword>
<feature type="domain" description="TLDc" evidence="6">
    <location>
        <begin position="272"/>
        <end position="497"/>
    </location>
</feature>
<evidence type="ECO:0000256" key="5">
    <source>
        <dbReference type="ARBA" id="ARBA00022490"/>
    </source>
</evidence>
<comment type="function">
    <text evidence="1">May be involved in a process influencing telomere capping.</text>
</comment>
<comment type="similarity">
    <text evidence="3">Belongs to the RTC5 family.</text>
</comment>
<sequence>MKNLKALLGNAEDSPKIVKPYMQETSALLKNFNPLERYNLKENFNALASFENGEKVWTEDAFVTFFGIPDTLQLSSFFYRAACCFGYHHHKHRCLTFSALSRFLACFTKRHQNVWSDNERLLLIFHSWCDSVPQENKSILNEVHERKTAQDVGKKSLDPKNLPRMRITKFHRVCVLVLCIVDLQPGESIGYHINEISSPYYEKAEKVADSLISGINKDGTNQFLLFDDFITFLDENVFFLDHLGYLFDYIFYSHPQYAQPAQDNSLCFRNFSVLNPLLYAQLCLFIPNPSLNYKNLTCLFNANCHGYSMSAIERHVLNFYEPTILLLKGHKIPEKKRNSRQFTFENTYPRKYPNAPHPCATILGLLENHEPEEESSIVLGAYITTPWKQSHSGGFGNSDSLLFQLRSRHQVFRATGKDSNCCVFDKNLGICFGLRRNHVTNKLQLESPGVSMLIDDNLEYGFFRHAGHGTFGEGKQLTGVLFEERFLIHDLEIIGIKHSSGMKNTIKLGK</sequence>
<dbReference type="Proteomes" id="UP000015464">
    <property type="component" value="Unassembled WGS sequence"/>
</dbReference>
<evidence type="ECO:0000313" key="8">
    <source>
        <dbReference type="Proteomes" id="UP000015464"/>
    </source>
</evidence>
<evidence type="ECO:0000256" key="4">
    <source>
        <dbReference type="ARBA" id="ARBA00015163"/>
    </source>
</evidence>
<dbReference type="RefSeq" id="XP_013024377.1">
    <property type="nucleotide sequence ID" value="XM_013168923.1"/>
</dbReference>
<dbReference type="Pfam" id="PF07534">
    <property type="entry name" value="TLD"/>
    <property type="match status" value="1"/>
</dbReference>
<evidence type="ECO:0000256" key="2">
    <source>
        <dbReference type="ARBA" id="ARBA00004496"/>
    </source>
</evidence>
<dbReference type="SMART" id="SM00584">
    <property type="entry name" value="TLDc"/>
    <property type="match status" value="1"/>
</dbReference>
<keyword evidence="5" id="KW-0963">Cytoplasm</keyword>
<dbReference type="eggNOG" id="ENOG502QV3R">
    <property type="taxonomic scope" value="Eukaryota"/>
</dbReference>
<name>S9X103_SCHCR</name>
<evidence type="ECO:0000313" key="7">
    <source>
        <dbReference type="EMBL" id="EPY50712.1"/>
    </source>
</evidence>
<dbReference type="GO" id="GO:0005634">
    <property type="term" value="C:nucleus"/>
    <property type="evidence" value="ECO:0007669"/>
    <property type="project" value="TreeGrafter"/>
</dbReference>
<dbReference type="PANTHER" id="PTHR23354">
    <property type="entry name" value="NUCLEOLAR PROTEIN 7/ESTROGEN RECEPTOR COACTIVATOR-RELATED"/>
    <property type="match status" value="1"/>
</dbReference>
<evidence type="ECO:0000259" key="6">
    <source>
        <dbReference type="PROSITE" id="PS51886"/>
    </source>
</evidence>
<dbReference type="InterPro" id="IPR006571">
    <property type="entry name" value="TLDc_dom"/>
</dbReference>
<reference evidence="7 8" key="1">
    <citation type="journal article" date="2011" name="Science">
        <title>Comparative functional genomics of the fission yeasts.</title>
        <authorList>
            <person name="Rhind N."/>
            <person name="Chen Z."/>
            <person name="Yassour M."/>
            <person name="Thompson D.A."/>
            <person name="Haas B.J."/>
            <person name="Habib N."/>
            <person name="Wapinski I."/>
            <person name="Roy S."/>
            <person name="Lin M.F."/>
            <person name="Heiman D.I."/>
            <person name="Young S.K."/>
            <person name="Furuya K."/>
            <person name="Guo Y."/>
            <person name="Pidoux A."/>
            <person name="Chen H.M."/>
            <person name="Robbertse B."/>
            <person name="Goldberg J.M."/>
            <person name="Aoki K."/>
            <person name="Bayne E.H."/>
            <person name="Berlin A.M."/>
            <person name="Desjardins C.A."/>
            <person name="Dobbs E."/>
            <person name="Dukaj L."/>
            <person name="Fan L."/>
            <person name="FitzGerald M.G."/>
            <person name="French C."/>
            <person name="Gujja S."/>
            <person name="Hansen K."/>
            <person name="Keifenheim D."/>
            <person name="Levin J.Z."/>
            <person name="Mosher R.A."/>
            <person name="Mueller C.A."/>
            <person name="Pfiffner J."/>
            <person name="Priest M."/>
            <person name="Russ C."/>
            <person name="Smialowska A."/>
            <person name="Swoboda P."/>
            <person name="Sykes S.M."/>
            <person name="Vaughn M."/>
            <person name="Vengrova S."/>
            <person name="Yoder R."/>
            <person name="Zeng Q."/>
            <person name="Allshire R."/>
            <person name="Baulcombe D."/>
            <person name="Birren B.W."/>
            <person name="Brown W."/>
            <person name="Ekwall K."/>
            <person name="Kellis M."/>
            <person name="Leatherwood J."/>
            <person name="Levin H."/>
            <person name="Margalit H."/>
            <person name="Martienssen R."/>
            <person name="Nieduszynski C.A."/>
            <person name="Spatafora J.W."/>
            <person name="Friedman N."/>
            <person name="Dalgaard J.Z."/>
            <person name="Baumann P."/>
            <person name="Niki H."/>
            <person name="Regev A."/>
            <person name="Nusbaum C."/>
        </authorList>
    </citation>
    <scope>NUCLEOTIDE SEQUENCE [LARGE SCALE GENOMIC DNA]</scope>
    <source>
        <strain evidence="8">OY26 / ATCC MYA-4695 / CBS 11777 / NBRC 106824 / NRRL Y48691</strain>
    </source>
</reference>
<dbReference type="GeneID" id="25035078"/>
<dbReference type="HOGENOM" id="CLU_533359_0_0_1"/>
<dbReference type="PROSITE" id="PS51886">
    <property type="entry name" value="TLDC"/>
    <property type="match status" value="1"/>
</dbReference>